<comment type="similarity">
    <text evidence="8 9">Belongs to the TonB-dependent receptor family.</text>
</comment>
<evidence type="ECO:0000256" key="7">
    <source>
        <dbReference type="ARBA" id="ARBA00023237"/>
    </source>
</evidence>
<feature type="domain" description="TonB-dependent receptor-like beta-barrel" evidence="10">
    <location>
        <begin position="246"/>
        <end position="733"/>
    </location>
</feature>
<dbReference type="InterPro" id="IPR039426">
    <property type="entry name" value="TonB-dep_rcpt-like"/>
</dbReference>
<reference evidence="12" key="1">
    <citation type="journal article" date="2023" name="Int. J. Syst. Evol. Microbiol.">
        <title>Methylocystis iwaonis sp. nov., a type II methane-oxidizing bacterium from surface soil of a rice paddy field in Japan, and emended description of the genus Methylocystis (ex Whittenbury et al. 1970) Bowman et al. 1993.</title>
        <authorList>
            <person name="Kaise H."/>
            <person name="Sawadogo J.B."/>
            <person name="Alam M.S."/>
            <person name="Ueno C."/>
            <person name="Dianou D."/>
            <person name="Shinjo R."/>
            <person name="Asakawa S."/>
        </authorList>
    </citation>
    <scope>NUCLEOTIDE SEQUENCE</scope>
    <source>
        <strain evidence="12">LMG27198</strain>
    </source>
</reference>
<keyword evidence="6 8" id="KW-0472">Membrane</keyword>
<protein>
    <recommendedName>
        <fullName evidence="14">TonB-dependent receptor</fullName>
    </recommendedName>
</protein>
<accession>A0A9W6LTT9</accession>
<dbReference type="PANTHER" id="PTHR30069">
    <property type="entry name" value="TONB-DEPENDENT OUTER MEMBRANE RECEPTOR"/>
    <property type="match status" value="1"/>
</dbReference>
<evidence type="ECO:0000256" key="3">
    <source>
        <dbReference type="ARBA" id="ARBA00022452"/>
    </source>
</evidence>
<dbReference type="GO" id="GO:0044718">
    <property type="term" value="P:siderophore transmembrane transport"/>
    <property type="evidence" value="ECO:0007669"/>
    <property type="project" value="TreeGrafter"/>
</dbReference>
<evidence type="ECO:0000313" key="13">
    <source>
        <dbReference type="Proteomes" id="UP001144323"/>
    </source>
</evidence>
<dbReference type="Pfam" id="PF00593">
    <property type="entry name" value="TonB_dep_Rec_b-barrel"/>
    <property type="match status" value="1"/>
</dbReference>
<keyword evidence="13" id="KW-1185">Reference proteome</keyword>
<keyword evidence="4 8" id="KW-0812">Transmembrane</keyword>
<dbReference type="InterPro" id="IPR037066">
    <property type="entry name" value="Plug_dom_sf"/>
</dbReference>
<dbReference type="EMBL" id="BSEC01000001">
    <property type="protein sequence ID" value="GLI95075.1"/>
    <property type="molecule type" value="Genomic_DNA"/>
</dbReference>
<dbReference type="Gene3D" id="2.40.170.20">
    <property type="entry name" value="TonB-dependent receptor, beta-barrel domain"/>
    <property type="match status" value="1"/>
</dbReference>
<proteinExistence type="inferred from homology"/>
<dbReference type="InterPro" id="IPR012910">
    <property type="entry name" value="Plug_dom"/>
</dbReference>
<evidence type="ECO:0000256" key="9">
    <source>
        <dbReference type="RuleBase" id="RU003357"/>
    </source>
</evidence>
<evidence type="ECO:0000256" key="4">
    <source>
        <dbReference type="ARBA" id="ARBA00022692"/>
    </source>
</evidence>
<dbReference type="SUPFAM" id="SSF56935">
    <property type="entry name" value="Porins"/>
    <property type="match status" value="1"/>
</dbReference>
<gene>
    <name evidence="12" type="ORF">LMG27198_40670</name>
</gene>
<evidence type="ECO:0008006" key="14">
    <source>
        <dbReference type="Google" id="ProtNLM"/>
    </source>
</evidence>
<evidence type="ECO:0000256" key="6">
    <source>
        <dbReference type="ARBA" id="ARBA00023136"/>
    </source>
</evidence>
<organism evidence="12 13">
    <name type="scientific">Methylocystis echinoides</name>
    <dbReference type="NCBI Taxonomy" id="29468"/>
    <lineage>
        <taxon>Bacteria</taxon>
        <taxon>Pseudomonadati</taxon>
        <taxon>Pseudomonadota</taxon>
        <taxon>Alphaproteobacteria</taxon>
        <taxon>Hyphomicrobiales</taxon>
        <taxon>Methylocystaceae</taxon>
        <taxon>Methylocystis</taxon>
    </lineage>
</organism>
<dbReference type="PROSITE" id="PS52016">
    <property type="entry name" value="TONB_DEPENDENT_REC_3"/>
    <property type="match status" value="1"/>
</dbReference>
<dbReference type="InterPro" id="IPR000531">
    <property type="entry name" value="Beta-barrel_TonB"/>
</dbReference>
<sequence length="786" mass="86475">MVAPSIPALRAELKRTVGSVAFVDSNTPAQQTRYISDLRDALKDTPGVFAESRYGAELRLSVRGSNLTRDYHMRGLELLQDGIPMTFADGAGDTYSIDPKYYRAIEVYKGGNGLTYGSSTLGGAINFVSPTAYTALSPNYLNIEGGSFGTIRGQAQASRIFGNFDALINGTFSHAEGYRGHEKSDYSLINGNIGYKFNEKLETRMYFGYYNTHQQLPSTLTLDQVYSNPTLALPPQVQGFGTFYNNSVMPQQGFWGFSGDQGRYQQNFRIANKTSYSTDIGQFDVSSWYVGQYLYHPIFVVVQDNTNNWGVTPRFTSTHELIGHKNEVIAGARVWGMETSDKWFTNVNGAIANPFGSGVLPSFFSVAPPFQGVFGPGPTSGTIAGGYPAWSWNNLSQFGWQNGLTACQNKYGEEGGFGAFMSGGCKLLPFVAVGQDPRLRNNRNNAFNVEVYGEDRFHLADNLVAMLGLKYLSDRRSVAALGGIPFEPLPGYASKTYHGLMPKLGLMLQASPDIQVFSDLTLARDVPDMIDLTQTLFAPTPPWMQNSEGQYGFQMNNLRAQKAWTGEVGSRGKYGNVTWDITYYYSNIWDELLKFNSSPASGVVSITRNAPNTVHQGVELGGSVDVLRNIASADADDFIKVSQIWNMNLFAFDGDPIYGNNWLPSIPRNVLRTTVSYNTKDGFYIAPQVDWVPTGAYVDYANTLRAPGYAIIGLQAGLKMPNGLEWYVDARNLNGVNYVSDVISVANASSPPYTKSTGLYDYQPGNPRAFYPGNGASIYSGVKYRF</sequence>
<keyword evidence="5 9" id="KW-0798">TonB box</keyword>
<dbReference type="Proteomes" id="UP001144323">
    <property type="component" value="Unassembled WGS sequence"/>
</dbReference>
<name>A0A9W6LTT9_9HYPH</name>
<comment type="caution">
    <text evidence="12">The sequence shown here is derived from an EMBL/GenBank/DDBJ whole genome shotgun (WGS) entry which is preliminary data.</text>
</comment>
<dbReference type="PANTHER" id="PTHR30069:SF28">
    <property type="entry name" value="TONB-DEPENDENT RECEPTOR YNCD-RELATED"/>
    <property type="match status" value="1"/>
</dbReference>
<evidence type="ECO:0000256" key="1">
    <source>
        <dbReference type="ARBA" id="ARBA00004571"/>
    </source>
</evidence>
<evidence type="ECO:0000256" key="8">
    <source>
        <dbReference type="PROSITE-ProRule" id="PRU01360"/>
    </source>
</evidence>
<evidence type="ECO:0000259" key="11">
    <source>
        <dbReference type="Pfam" id="PF07715"/>
    </source>
</evidence>
<keyword evidence="3 8" id="KW-1134">Transmembrane beta strand</keyword>
<evidence type="ECO:0000313" key="12">
    <source>
        <dbReference type="EMBL" id="GLI95075.1"/>
    </source>
</evidence>
<evidence type="ECO:0000259" key="10">
    <source>
        <dbReference type="Pfam" id="PF00593"/>
    </source>
</evidence>
<dbReference type="GO" id="GO:0015344">
    <property type="term" value="F:siderophore uptake transmembrane transporter activity"/>
    <property type="evidence" value="ECO:0007669"/>
    <property type="project" value="TreeGrafter"/>
</dbReference>
<dbReference type="Gene3D" id="2.170.130.10">
    <property type="entry name" value="TonB-dependent receptor, plug domain"/>
    <property type="match status" value="1"/>
</dbReference>
<evidence type="ECO:0000256" key="2">
    <source>
        <dbReference type="ARBA" id="ARBA00022448"/>
    </source>
</evidence>
<evidence type="ECO:0000256" key="5">
    <source>
        <dbReference type="ARBA" id="ARBA00023077"/>
    </source>
</evidence>
<dbReference type="InterPro" id="IPR036942">
    <property type="entry name" value="Beta-barrel_TonB_sf"/>
</dbReference>
<dbReference type="AlphaFoldDB" id="A0A9W6LTT9"/>
<keyword evidence="2 8" id="KW-0813">Transport</keyword>
<dbReference type="GO" id="GO:0009279">
    <property type="term" value="C:cell outer membrane"/>
    <property type="evidence" value="ECO:0007669"/>
    <property type="project" value="UniProtKB-SubCell"/>
</dbReference>
<keyword evidence="7 8" id="KW-0998">Cell outer membrane</keyword>
<feature type="domain" description="TonB-dependent receptor plug" evidence="11">
    <location>
        <begin position="15"/>
        <end position="124"/>
    </location>
</feature>
<dbReference type="Pfam" id="PF07715">
    <property type="entry name" value="Plug"/>
    <property type="match status" value="1"/>
</dbReference>
<comment type="subcellular location">
    <subcellularLocation>
        <location evidence="1 8">Cell outer membrane</location>
        <topology evidence="1 8">Multi-pass membrane protein</topology>
    </subcellularLocation>
</comment>